<proteinExistence type="predicted"/>
<sequence length="176" mass="20088">MPVLENLGPRICILGPSNSGKSTLADAIEHKLTIPAVHLDQLYHQPHTNWVPRPEADFVALHQAAIAQEQWVMEGNYTRHLPARLERATGFILLDVSTATSLLRYFRRTLFERDRRGALEGGKDSVKWQMIRHITVVTPPNRQKYLKIFAASTLPKVRLGSPRELQQFYQAEGLER</sequence>
<name>A0ABT3VH48_9BURK</name>
<gene>
    <name evidence="1" type="ORF">OSH09_01285</name>
</gene>
<dbReference type="Proteomes" id="UP001209916">
    <property type="component" value="Unassembled WGS sequence"/>
</dbReference>
<reference evidence="1 2" key="1">
    <citation type="submission" date="2022-11" db="EMBL/GenBank/DDBJ databases">
        <title>Biodiversity and phylogenetic relationships of bacteria.</title>
        <authorList>
            <person name="Machado R.A.R."/>
            <person name="Bhat A."/>
            <person name="Loulou A."/>
            <person name="Kallel S."/>
        </authorList>
    </citation>
    <scope>NUCLEOTIDE SEQUENCE [LARGE SCALE GENOMIC DNA]</scope>
    <source>
        <strain evidence="1 2">DSM 13975</strain>
    </source>
</reference>
<organism evidence="1 2">
    <name type="scientific">Alcaligenes parafaecalis</name>
    <dbReference type="NCBI Taxonomy" id="171260"/>
    <lineage>
        <taxon>Bacteria</taxon>
        <taxon>Pseudomonadati</taxon>
        <taxon>Pseudomonadota</taxon>
        <taxon>Betaproteobacteria</taxon>
        <taxon>Burkholderiales</taxon>
        <taxon>Alcaligenaceae</taxon>
        <taxon>Alcaligenes</taxon>
    </lineage>
</organism>
<dbReference type="InterPro" id="IPR052922">
    <property type="entry name" value="Cytidylate_Kinase-2"/>
</dbReference>
<accession>A0ABT3VH48</accession>
<keyword evidence="2" id="KW-1185">Reference proteome</keyword>
<dbReference type="PANTHER" id="PTHR37816">
    <property type="entry name" value="YALI0E33011P"/>
    <property type="match status" value="1"/>
</dbReference>
<dbReference type="RefSeq" id="WP_266119904.1">
    <property type="nucleotide sequence ID" value="NZ_JAPKNA010000001.1"/>
</dbReference>
<dbReference type="SUPFAM" id="SSF52540">
    <property type="entry name" value="P-loop containing nucleoside triphosphate hydrolases"/>
    <property type="match status" value="1"/>
</dbReference>
<dbReference type="PANTHER" id="PTHR37816:SF1">
    <property type="entry name" value="TOXIN"/>
    <property type="match status" value="1"/>
</dbReference>
<protein>
    <submittedName>
        <fullName evidence="1">AAA family ATPase</fullName>
    </submittedName>
</protein>
<dbReference type="Gene3D" id="3.40.50.300">
    <property type="entry name" value="P-loop containing nucleotide triphosphate hydrolases"/>
    <property type="match status" value="1"/>
</dbReference>
<dbReference type="InterPro" id="IPR027417">
    <property type="entry name" value="P-loop_NTPase"/>
</dbReference>
<dbReference type="EMBL" id="JAPKNA010000001">
    <property type="protein sequence ID" value="MCX5462798.1"/>
    <property type="molecule type" value="Genomic_DNA"/>
</dbReference>
<comment type="caution">
    <text evidence="1">The sequence shown here is derived from an EMBL/GenBank/DDBJ whole genome shotgun (WGS) entry which is preliminary data.</text>
</comment>
<evidence type="ECO:0000313" key="1">
    <source>
        <dbReference type="EMBL" id="MCX5462798.1"/>
    </source>
</evidence>
<evidence type="ECO:0000313" key="2">
    <source>
        <dbReference type="Proteomes" id="UP001209916"/>
    </source>
</evidence>